<accession>A0A382FVM8</accession>
<evidence type="ECO:0000313" key="2">
    <source>
        <dbReference type="EMBL" id="SVB66689.1"/>
    </source>
</evidence>
<protein>
    <submittedName>
        <fullName evidence="2">Uncharacterized protein</fullName>
    </submittedName>
</protein>
<name>A0A382FVM8_9ZZZZ</name>
<proteinExistence type="predicted"/>
<dbReference type="EMBL" id="UINC01051941">
    <property type="protein sequence ID" value="SVB66689.1"/>
    <property type="molecule type" value="Genomic_DNA"/>
</dbReference>
<evidence type="ECO:0000256" key="1">
    <source>
        <dbReference type="SAM" id="MobiDB-lite"/>
    </source>
</evidence>
<feature type="non-terminal residue" evidence="2">
    <location>
        <position position="26"/>
    </location>
</feature>
<feature type="region of interest" description="Disordered" evidence="1">
    <location>
        <begin position="1"/>
        <end position="26"/>
    </location>
</feature>
<sequence length="26" mass="2981">MNSIQVPITFSEHHSGHYQPKVSKQT</sequence>
<gene>
    <name evidence="2" type="ORF">METZ01_LOCUS219543</name>
</gene>
<dbReference type="AlphaFoldDB" id="A0A382FVM8"/>
<reference evidence="2" key="1">
    <citation type="submission" date="2018-05" db="EMBL/GenBank/DDBJ databases">
        <authorList>
            <person name="Lanie J.A."/>
            <person name="Ng W.-L."/>
            <person name="Kazmierczak K.M."/>
            <person name="Andrzejewski T.M."/>
            <person name="Davidsen T.M."/>
            <person name="Wayne K.J."/>
            <person name="Tettelin H."/>
            <person name="Glass J.I."/>
            <person name="Rusch D."/>
            <person name="Podicherti R."/>
            <person name="Tsui H.-C.T."/>
            <person name="Winkler M.E."/>
        </authorList>
    </citation>
    <scope>NUCLEOTIDE SEQUENCE</scope>
</reference>
<organism evidence="2">
    <name type="scientific">marine metagenome</name>
    <dbReference type="NCBI Taxonomy" id="408172"/>
    <lineage>
        <taxon>unclassified sequences</taxon>
        <taxon>metagenomes</taxon>
        <taxon>ecological metagenomes</taxon>
    </lineage>
</organism>